<evidence type="ECO:0000256" key="12">
    <source>
        <dbReference type="ARBA" id="ARBA00022989"/>
    </source>
</evidence>
<dbReference type="InterPro" id="IPR002843">
    <property type="entry name" value="ATPase_V0-cplx_csu/dsu"/>
</dbReference>
<evidence type="ECO:0000256" key="7">
    <source>
        <dbReference type="ARBA" id="ARBA00022614"/>
    </source>
</evidence>
<keyword evidence="16" id="KW-0325">Glycoprotein</keyword>
<dbReference type="GO" id="GO:0005886">
    <property type="term" value="C:plasma membrane"/>
    <property type="evidence" value="ECO:0007669"/>
    <property type="project" value="UniProtKB-SubCell"/>
</dbReference>
<dbReference type="SMART" id="SM00369">
    <property type="entry name" value="LRR_TYP"/>
    <property type="match status" value="7"/>
</dbReference>
<comment type="function">
    <text evidence="17">Subunit of the integral membrane V0 complex of vacuolar ATPase. Vacuolar ATPase is responsible for acidifying a variety of intracellular compartments in eukaryotic cells, thus providing most of the energy required for transport processes in the vacuolar system.</text>
</comment>
<dbReference type="InterPro" id="IPR032675">
    <property type="entry name" value="LRR_dom_sf"/>
</dbReference>
<dbReference type="Gene3D" id="1.20.1690.10">
    <property type="entry name" value="V-type ATP synthase subunit C domain"/>
    <property type="match status" value="2"/>
</dbReference>
<evidence type="ECO:0000256" key="18">
    <source>
        <dbReference type="ARBA" id="ARBA00062968"/>
    </source>
</evidence>
<dbReference type="PANTHER" id="PTHR48061">
    <property type="entry name" value="LEUCINE-RICH REPEAT RECEPTOR PROTEIN KINASE EMS1-LIKE-RELATED"/>
    <property type="match status" value="1"/>
</dbReference>
<name>A0A371G1R2_MUCPR</name>
<dbReference type="FunFam" id="1.20.1690.10:FF:000003">
    <property type="entry name" value="V-type proton ATPase subunit"/>
    <property type="match status" value="1"/>
</dbReference>
<comment type="similarity">
    <text evidence="3">Belongs to the V-ATPase V0D/AC39 subunit family.</text>
</comment>
<evidence type="ECO:0000256" key="4">
    <source>
        <dbReference type="ARBA" id="ARBA00009592"/>
    </source>
</evidence>
<dbReference type="GO" id="GO:0046961">
    <property type="term" value="F:proton-transporting ATPase activity, rotational mechanism"/>
    <property type="evidence" value="ECO:0007669"/>
    <property type="project" value="InterPro"/>
</dbReference>
<dbReference type="EMBL" id="QJKJ01007032">
    <property type="protein sequence ID" value="RDX84496.1"/>
    <property type="molecule type" value="Genomic_DNA"/>
</dbReference>
<evidence type="ECO:0000256" key="6">
    <source>
        <dbReference type="ARBA" id="ARBA00022475"/>
    </source>
</evidence>
<keyword evidence="7" id="KW-0433">Leucine-rich repeat</keyword>
<evidence type="ECO:0000256" key="16">
    <source>
        <dbReference type="ARBA" id="ARBA00023180"/>
    </source>
</evidence>
<keyword evidence="11" id="KW-0375">Hydrogen ion transport</keyword>
<dbReference type="Gene3D" id="3.80.10.10">
    <property type="entry name" value="Ribonuclease Inhibitor"/>
    <property type="match status" value="4"/>
</dbReference>
<reference evidence="20" key="1">
    <citation type="submission" date="2018-05" db="EMBL/GenBank/DDBJ databases">
        <title>Draft genome of Mucuna pruriens seed.</title>
        <authorList>
            <person name="Nnadi N.E."/>
            <person name="Vos R."/>
            <person name="Hasami M.H."/>
            <person name="Devisetty U.K."/>
            <person name="Aguiy J.C."/>
        </authorList>
    </citation>
    <scope>NUCLEOTIDE SEQUENCE [LARGE SCALE GENOMIC DNA]</scope>
    <source>
        <strain evidence="20">JCA_2017</strain>
    </source>
</reference>
<evidence type="ECO:0000256" key="8">
    <source>
        <dbReference type="ARBA" id="ARBA00022692"/>
    </source>
</evidence>
<comment type="subcellular location">
    <subcellularLocation>
        <location evidence="2">Cell membrane</location>
        <topology evidence="2">Single-pass type I membrane protein</topology>
    </subcellularLocation>
    <subcellularLocation>
        <location evidence="1">Vacuole membrane</location>
        <topology evidence="1">Peripheral membrane protein</topology>
    </subcellularLocation>
</comment>
<keyword evidence="9" id="KW-0732">Signal</keyword>
<comment type="similarity">
    <text evidence="4">Belongs to the RLP family.</text>
</comment>
<dbReference type="Pfam" id="PF00560">
    <property type="entry name" value="LRR_1"/>
    <property type="match status" value="5"/>
</dbReference>
<dbReference type="InterPro" id="IPR036079">
    <property type="entry name" value="ATPase_csu/dsu_sf"/>
</dbReference>
<organism evidence="20 21">
    <name type="scientific">Mucuna pruriens</name>
    <name type="common">Velvet bean</name>
    <name type="synonym">Dolichos pruriens</name>
    <dbReference type="NCBI Taxonomy" id="157652"/>
    <lineage>
        <taxon>Eukaryota</taxon>
        <taxon>Viridiplantae</taxon>
        <taxon>Streptophyta</taxon>
        <taxon>Embryophyta</taxon>
        <taxon>Tracheophyta</taxon>
        <taxon>Spermatophyta</taxon>
        <taxon>Magnoliopsida</taxon>
        <taxon>eudicotyledons</taxon>
        <taxon>Gunneridae</taxon>
        <taxon>Pentapetalae</taxon>
        <taxon>rosids</taxon>
        <taxon>fabids</taxon>
        <taxon>Fabales</taxon>
        <taxon>Fabaceae</taxon>
        <taxon>Papilionoideae</taxon>
        <taxon>50 kb inversion clade</taxon>
        <taxon>NPAAA clade</taxon>
        <taxon>indigoferoid/millettioid clade</taxon>
        <taxon>Phaseoleae</taxon>
        <taxon>Mucuna</taxon>
    </lineage>
</organism>
<comment type="subunit">
    <text evidence="18">V-ATPase is a heteromultimeric enzyme composed of a peripheral catalytic V1 complex (components A to H) attached to an integral membrane V0 proton pore complex (components: a, c, c'', d and e).</text>
</comment>
<evidence type="ECO:0000256" key="15">
    <source>
        <dbReference type="ARBA" id="ARBA00023170"/>
    </source>
</evidence>
<evidence type="ECO:0000256" key="2">
    <source>
        <dbReference type="ARBA" id="ARBA00004251"/>
    </source>
</evidence>
<dbReference type="FunFam" id="1.20.1690.10:FF:000001">
    <property type="entry name" value="V-type proton ATPase subunit"/>
    <property type="match status" value="1"/>
</dbReference>
<keyword evidence="10" id="KW-0677">Repeat</keyword>
<evidence type="ECO:0000256" key="3">
    <source>
        <dbReference type="ARBA" id="ARBA00006709"/>
    </source>
</evidence>
<dbReference type="SUPFAM" id="SSF52047">
    <property type="entry name" value="RNI-like"/>
    <property type="match status" value="1"/>
</dbReference>
<protein>
    <submittedName>
        <fullName evidence="20">V-type proton ATPase subunit d2</fullName>
    </submittedName>
</protein>
<keyword evidence="13" id="KW-0406">Ion transport</keyword>
<evidence type="ECO:0000256" key="5">
    <source>
        <dbReference type="ARBA" id="ARBA00022448"/>
    </source>
</evidence>
<dbReference type="FunFam" id="1.10.132.50:FF:000002">
    <property type="entry name" value="V-type proton ATPase subunit"/>
    <property type="match status" value="1"/>
</dbReference>
<dbReference type="SUPFAM" id="SSF103486">
    <property type="entry name" value="V-type ATP synthase subunit C"/>
    <property type="match status" value="1"/>
</dbReference>
<evidence type="ECO:0000256" key="13">
    <source>
        <dbReference type="ARBA" id="ARBA00023065"/>
    </source>
</evidence>
<dbReference type="InterPro" id="IPR046956">
    <property type="entry name" value="RLP23-like"/>
</dbReference>
<evidence type="ECO:0000256" key="1">
    <source>
        <dbReference type="ARBA" id="ARBA00004148"/>
    </source>
</evidence>
<dbReference type="Pfam" id="PF08263">
    <property type="entry name" value="LRRNT_2"/>
    <property type="match status" value="1"/>
</dbReference>
<feature type="non-terminal residue" evidence="20">
    <location>
        <position position="1"/>
    </location>
</feature>
<dbReference type="GO" id="GO:0005774">
    <property type="term" value="C:vacuolar membrane"/>
    <property type="evidence" value="ECO:0007669"/>
    <property type="project" value="UniProtKB-SubCell"/>
</dbReference>
<dbReference type="Pfam" id="PF13855">
    <property type="entry name" value="LRR_8"/>
    <property type="match status" value="1"/>
</dbReference>
<dbReference type="Gene3D" id="1.10.132.50">
    <property type="entry name" value="ATP synthase (C/AC39) subunit, domain 3"/>
    <property type="match status" value="1"/>
</dbReference>
<sequence length="1288" mass="145557">VQKFPEAGGSIIFWFPFLQPFEIRDPHQIRSEMYGFEALTFNIHGGFLEAIVRGHRAGLLSTADYNNLCQCETLDDIKMHLSATEYGPFLQNEPSPLHTTTIVEKCTLKLVDDYKNMLCQATEPLSTFLEYITYGHMIDNVVLIVTGTLHERDVQELLEKCHPLGMFDSIATLAVAQNMRELYRLVLVDTPLAPYFSECITSEDLDDMNIEIMRNTLYKAYLEDFYRFCQKLGGATAEIMSDLLAFEADRRAVNITINSIGTELTRDDRRKLYSNFGLLYPYGHEELAVCEDIDQVRAVMEKYPPYQSIFAKLSYGESQMLDKAFYEEEVKRLCLAFEQQFHYAVFFAYMRLREQEIRNLMWISECVAQNQKSRVHDIPPTRCHEHESYALWQFKERFVINKFASYNPLSYPKITSWNATTDCCSWDGIQCDEHTGHVITIDLSSSQLYGTLDANSTLFHLKHLQSLHLADNHFNYSQIPSRIGELSQLTYLNLSKAYFFGEIPQQVSHLSKLLSLDLWSAFYSPDAINLLSLKISTLRSLIRNSTNLEILFLNYVTISSSVPDIFTNLTSLQRLSLYGCELNGEFPAGVFHLPNMRFLDLGNNQNLTGKFPDFHSSAQITALQLSDTGFYGTLPASIGNLKSLNWFSISSSNFSGSIPSSFRNLTQLTFLNIEDNKFKGDLSSFLVNLTKLRTLRVGLNEFTSDSISWICKLSKINDLFLDFVNIDNEIPFCFANLTQLYVLSLSHSNLSGQIPSWITNLTNLAAMDLVGNNLHGEIPNSLFKLENLETVFLTSNLLEGELELDKFLMIKMLVAVELSYNKLSLISGKNPSNASLSRIQVLGLGSCNLKEFPHFLRDMAELSYLYMSNNNVNSFPNWMWGKTSLQRLFVSQNSLIGKISPLICNLKSLMSLDLSFNNLSGMVPSCLASSIQSLQILALKGNKLFGPIPQTFMMTSDLRMIDLSNNNLQGQLPRSWVNCRRLEYIDVSHNQINDSFPCWFGTLPELKVVVLSDNHLYGSIRCSTACTFPKLHIIDLSHNQFSGSLPSKTIQNWKSMKASNKGQLQYEDYQTIVYSESGRFGMWEANNRYSFTMFNKGMVMVYQNLQEFYYLIAIDLSSNKFSGEIPDVMGDLTGLVLLNLSHNMLSGNIPSSLGNLLKLETLDLSVNSLSGKIPQQLEELTFLSSFNVSFNNLSGPIPQNKQFSTFQGSSFEGNQGLCGNPLVKKCEEDAGSPIGPPSSSDDDQHSLEFDWKVVLIGYAGGLIAGVALGSSFSHEIFQWLNRVISVIS</sequence>
<evidence type="ECO:0000313" key="21">
    <source>
        <dbReference type="Proteomes" id="UP000257109"/>
    </source>
</evidence>
<evidence type="ECO:0000256" key="14">
    <source>
        <dbReference type="ARBA" id="ARBA00023136"/>
    </source>
</evidence>
<evidence type="ECO:0000256" key="9">
    <source>
        <dbReference type="ARBA" id="ARBA00022729"/>
    </source>
</evidence>
<evidence type="ECO:0000313" key="20">
    <source>
        <dbReference type="EMBL" id="RDX84496.1"/>
    </source>
</evidence>
<keyword evidence="8" id="KW-0812">Transmembrane</keyword>
<keyword evidence="15" id="KW-0675">Receptor</keyword>
<evidence type="ECO:0000256" key="10">
    <source>
        <dbReference type="ARBA" id="ARBA00022737"/>
    </source>
</evidence>
<dbReference type="STRING" id="157652.A0A371G1R2"/>
<dbReference type="InterPro" id="IPR044911">
    <property type="entry name" value="V-type_ATPase_csu/dsu_dom_3"/>
</dbReference>
<dbReference type="Pfam" id="PF01992">
    <property type="entry name" value="vATP-synt_AC39"/>
    <property type="match status" value="1"/>
</dbReference>
<comment type="caution">
    <text evidence="20">The sequence shown here is derived from an EMBL/GenBank/DDBJ whole genome shotgun (WGS) entry which is preliminary data.</text>
</comment>
<dbReference type="Proteomes" id="UP000257109">
    <property type="component" value="Unassembled WGS sequence"/>
</dbReference>
<keyword evidence="14" id="KW-0472">Membrane</keyword>
<dbReference type="SUPFAM" id="SSF52058">
    <property type="entry name" value="L domain-like"/>
    <property type="match status" value="2"/>
</dbReference>
<dbReference type="InterPro" id="IPR035067">
    <property type="entry name" value="V-type_ATPase_csu/dsu"/>
</dbReference>
<gene>
    <name evidence="20" type="primary">VHA-d2</name>
    <name evidence="20" type="ORF">CR513_34444</name>
</gene>
<dbReference type="PRINTS" id="PR00019">
    <property type="entry name" value="LEURICHRPT"/>
</dbReference>
<dbReference type="OrthoDB" id="10250083at2759"/>
<keyword evidence="5" id="KW-0813">Transport</keyword>
<feature type="domain" description="Leucine-rich repeat-containing N-terminal plant-type" evidence="19">
    <location>
        <begin position="388"/>
        <end position="432"/>
    </location>
</feature>
<dbReference type="InterPro" id="IPR001611">
    <property type="entry name" value="Leu-rich_rpt"/>
</dbReference>
<evidence type="ECO:0000259" key="19">
    <source>
        <dbReference type="Pfam" id="PF08263"/>
    </source>
</evidence>
<accession>A0A371G1R2</accession>
<keyword evidence="12" id="KW-1133">Transmembrane helix</keyword>
<keyword evidence="6" id="KW-1003">Cell membrane</keyword>
<keyword evidence="21" id="KW-1185">Reference proteome</keyword>
<dbReference type="InterPro" id="IPR013210">
    <property type="entry name" value="LRR_N_plant-typ"/>
</dbReference>
<evidence type="ECO:0000256" key="17">
    <source>
        <dbReference type="ARBA" id="ARBA00059209"/>
    </source>
</evidence>
<dbReference type="PANTHER" id="PTHR48061:SF12">
    <property type="entry name" value="DISEASE RESISTANCE LIKE PROTEIN"/>
    <property type="match status" value="1"/>
</dbReference>
<proteinExistence type="inferred from homology"/>
<dbReference type="FunFam" id="3.80.10.10:FF:000095">
    <property type="entry name" value="LRR receptor-like serine/threonine-protein kinase GSO1"/>
    <property type="match status" value="3"/>
</dbReference>
<evidence type="ECO:0000256" key="11">
    <source>
        <dbReference type="ARBA" id="ARBA00022781"/>
    </source>
</evidence>
<dbReference type="InterPro" id="IPR003591">
    <property type="entry name" value="Leu-rich_rpt_typical-subtyp"/>
</dbReference>